<feature type="region of interest" description="Disordered" evidence="1">
    <location>
        <begin position="53"/>
        <end position="81"/>
    </location>
</feature>
<reference evidence="2" key="1">
    <citation type="submission" date="2020-04" db="EMBL/GenBank/DDBJ databases">
        <authorList>
            <person name="Chiriac C."/>
            <person name="Salcher M."/>
            <person name="Ghai R."/>
            <person name="Kavagutti S V."/>
        </authorList>
    </citation>
    <scope>NUCLEOTIDE SEQUENCE</scope>
</reference>
<sequence length="81" mass="9329">MNKEIQVSALLPSMLARELIEAAKTPIDGDDGFARTKEIERVTQRIKLAYPQHFRGDNETYHSVERTRQTNKRGSSQRKVD</sequence>
<dbReference type="EMBL" id="LR796180">
    <property type="protein sequence ID" value="CAB4124547.1"/>
    <property type="molecule type" value="Genomic_DNA"/>
</dbReference>
<evidence type="ECO:0000313" key="2">
    <source>
        <dbReference type="EMBL" id="CAB4124547.1"/>
    </source>
</evidence>
<evidence type="ECO:0000256" key="1">
    <source>
        <dbReference type="SAM" id="MobiDB-lite"/>
    </source>
</evidence>
<feature type="compositionally biased region" description="Basic and acidic residues" evidence="1">
    <location>
        <begin position="54"/>
        <end position="68"/>
    </location>
</feature>
<organism evidence="2">
    <name type="scientific">uncultured Caudovirales phage</name>
    <dbReference type="NCBI Taxonomy" id="2100421"/>
    <lineage>
        <taxon>Viruses</taxon>
        <taxon>Duplodnaviria</taxon>
        <taxon>Heunggongvirae</taxon>
        <taxon>Uroviricota</taxon>
        <taxon>Caudoviricetes</taxon>
        <taxon>Peduoviridae</taxon>
        <taxon>Maltschvirus</taxon>
        <taxon>Maltschvirus maltsch</taxon>
    </lineage>
</organism>
<protein>
    <submittedName>
        <fullName evidence="2">Uncharacterized protein</fullName>
    </submittedName>
</protein>
<accession>A0A6J5KUF5</accession>
<gene>
    <name evidence="2" type="ORF">UFOVP66_10</name>
</gene>
<name>A0A6J5KUF5_9CAUD</name>
<proteinExistence type="predicted"/>